<organism evidence="8 9">
    <name type="scientific">Rhodocollybia butyracea</name>
    <dbReference type="NCBI Taxonomy" id="206335"/>
    <lineage>
        <taxon>Eukaryota</taxon>
        <taxon>Fungi</taxon>
        <taxon>Dikarya</taxon>
        <taxon>Basidiomycota</taxon>
        <taxon>Agaricomycotina</taxon>
        <taxon>Agaricomycetes</taxon>
        <taxon>Agaricomycetidae</taxon>
        <taxon>Agaricales</taxon>
        <taxon>Marasmiineae</taxon>
        <taxon>Omphalotaceae</taxon>
        <taxon>Rhodocollybia</taxon>
    </lineage>
</organism>
<keyword evidence="3" id="KW-0547">Nucleotide-binding</keyword>
<dbReference type="SUPFAM" id="SSF55931">
    <property type="entry name" value="Glutamine synthetase/guanido kinase"/>
    <property type="match status" value="1"/>
</dbReference>
<dbReference type="Pfam" id="PF00120">
    <property type="entry name" value="Gln-synt_C"/>
    <property type="match status" value="1"/>
</dbReference>
<evidence type="ECO:0000256" key="1">
    <source>
        <dbReference type="ARBA" id="ARBA00009897"/>
    </source>
</evidence>
<sequence length="514" mass="57908">MIEKETLRHCGDSLLKFFHVFHHRCPKTFEELKTFLRNDNKIKVAGMFAKFFNRSRLIITLHQVSMVCYVQRVFCISGWDMHDTVYSRELLIANKQNGYRDILASIDLSTFRRIPWENDVPFFLVSFLDPDTKEPLVVDPRGILKITSDRAASLHRSCYAGVEYEYFNFKETPESLAAKKFQNLTPSLPAVRFFGVRIIFSWFICRTVHGYSLLRTQLNNDYFHEIFDGAARFGVPIEGHHTETGPGVLETALAYTDALRMADNAILFKYLTKSVGMKHGVVPTFMAKPWGNLPGCSGHTHVSLRDDSGRNVFAVSDAELSSGRSGAANDDVKFLSLEAEQFLAGILEGIADVLVPTINGYKRLVSGEAFWAPNAITYGYDSRAASIRIISPPSVPPAATRLEIRIPGADMNPYFAISAIFLLGLRGIEKKLKLSAPPMSQLTAEDKRNGTVKMLPTSLEAATERMMRPESIAREQGMFGNVFVEHFGGTREHEVKLWNEAVTNWEVERYVELA</sequence>
<gene>
    <name evidence="8" type="ORF">BDP27DRAFT_1334468</name>
</gene>
<keyword evidence="2" id="KW-0436">Ligase</keyword>
<dbReference type="Gene3D" id="3.30.590.10">
    <property type="entry name" value="Glutamine synthetase/guanido kinase, catalytic domain"/>
    <property type="match status" value="1"/>
</dbReference>
<evidence type="ECO:0000313" key="8">
    <source>
        <dbReference type="EMBL" id="KAF9063816.1"/>
    </source>
</evidence>
<dbReference type="GO" id="GO:0006576">
    <property type="term" value="P:biogenic amine metabolic process"/>
    <property type="evidence" value="ECO:0007669"/>
    <property type="project" value="UniProtKB-ARBA"/>
</dbReference>
<dbReference type="FunFam" id="3.30.590.10:FF:000005">
    <property type="entry name" value="Probable glutamine synthetase"/>
    <property type="match status" value="1"/>
</dbReference>
<dbReference type="PROSITE" id="PS51987">
    <property type="entry name" value="GS_CATALYTIC"/>
    <property type="match status" value="1"/>
</dbReference>
<dbReference type="AlphaFoldDB" id="A0A9P5PEJ6"/>
<keyword evidence="4" id="KW-0067">ATP-binding</keyword>
<evidence type="ECO:0000256" key="3">
    <source>
        <dbReference type="ARBA" id="ARBA00022741"/>
    </source>
</evidence>
<accession>A0A9P5PEJ6</accession>
<evidence type="ECO:0000256" key="6">
    <source>
        <dbReference type="RuleBase" id="RU000384"/>
    </source>
</evidence>
<comment type="similarity">
    <text evidence="1 5 6">Belongs to the glutamine synthetase family.</text>
</comment>
<dbReference type="OrthoDB" id="77835at2759"/>
<dbReference type="PANTHER" id="PTHR43785">
    <property type="entry name" value="GAMMA-GLUTAMYLPUTRESCINE SYNTHETASE"/>
    <property type="match status" value="1"/>
</dbReference>
<evidence type="ECO:0000256" key="2">
    <source>
        <dbReference type="ARBA" id="ARBA00022598"/>
    </source>
</evidence>
<evidence type="ECO:0000313" key="9">
    <source>
        <dbReference type="Proteomes" id="UP000772434"/>
    </source>
</evidence>
<evidence type="ECO:0000256" key="4">
    <source>
        <dbReference type="ARBA" id="ARBA00022840"/>
    </source>
</evidence>
<name>A0A9P5PEJ6_9AGAR</name>
<proteinExistence type="inferred from homology"/>
<dbReference type="EMBL" id="JADNRY010000137">
    <property type="protein sequence ID" value="KAF9063816.1"/>
    <property type="molecule type" value="Genomic_DNA"/>
</dbReference>
<evidence type="ECO:0000256" key="5">
    <source>
        <dbReference type="PROSITE-ProRule" id="PRU01331"/>
    </source>
</evidence>
<dbReference type="SMART" id="SM01230">
    <property type="entry name" value="Gln-synt_C"/>
    <property type="match status" value="1"/>
</dbReference>
<comment type="caution">
    <text evidence="8">The sequence shown here is derived from an EMBL/GenBank/DDBJ whole genome shotgun (WGS) entry which is preliminary data.</text>
</comment>
<dbReference type="InterPro" id="IPR008146">
    <property type="entry name" value="Gln_synth_cat_dom"/>
</dbReference>
<dbReference type="PANTHER" id="PTHR43785:SF12">
    <property type="entry name" value="TYPE-1 GLUTAMINE SYNTHETASE 2"/>
    <property type="match status" value="1"/>
</dbReference>
<feature type="domain" description="GS catalytic" evidence="7">
    <location>
        <begin position="140"/>
        <end position="514"/>
    </location>
</feature>
<dbReference type="Proteomes" id="UP000772434">
    <property type="component" value="Unassembled WGS sequence"/>
</dbReference>
<dbReference type="GO" id="GO:0004356">
    <property type="term" value="F:glutamine synthetase activity"/>
    <property type="evidence" value="ECO:0007669"/>
    <property type="project" value="InterPro"/>
</dbReference>
<dbReference type="GO" id="GO:0005524">
    <property type="term" value="F:ATP binding"/>
    <property type="evidence" value="ECO:0007669"/>
    <property type="project" value="UniProtKB-KW"/>
</dbReference>
<evidence type="ECO:0000259" key="7">
    <source>
        <dbReference type="PROSITE" id="PS51987"/>
    </source>
</evidence>
<reference evidence="8" key="1">
    <citation type="submission" date="2020-11" db="EMBL/GenBank/DDBJ databases">
        <authorList>
            <consortium name="DOE Joint Genome Institute"/>
            <person name="Ahrendt S."/>
            <person name="Riley R."/>
            <person name="Andreopoulos W."/>
            <person name="Labutti K."/>
            <person name="Pangilinan J."/>
            <person name="Ruiz-Duenas F.J."/>
            <person name="Barrasa J.M."/>
            <person name="Sanchez-Garcia M."/>
            <person name="Camarero S."/>
            <person name="Miyauchi S."/>
            <person name="Serrano A."/>
            <person name="Linde D."/>
            <person name="Babiker R."/>
            <person name="Drula E."/>
            <person name="Ayuso-Fernandez I."/>
            <person name="Pacheco R."/>
            <person name="Padilla G."/>
            <person name="Ferreira P."/>
            <person name="Barriuso J."/>
            <person name="Kellner H."/>
            <person name="Castanera R."/>
            <person name="Alfaro M."/>
            <person name="Ramirez L."/>
            <person name="Pisabarro A.G."/>
            <person name="Kuo A."/>
            <person name="Tritt A."/>
            <person name="Lipzen A."/>
            <person name="He G."/>
            <person name="Yan M."/>
            <person name="Ng V."/>
            <person name="Cullen D."/>
            <person name="Martin F."/>
            <person name="Rosso M.-N."/>
            <person name="Henrissat B."/>
            <person name="Hibbett D."/>
            <person name="Martinez A.T."/>
            <person name="Grigoriev I.V."/>
        </authorList>
    </citation>
    <scope>NUCLEOTIDE SEQUENCE</scope>
    <source>
        <strain evidence="8">AH 40177</strain>
    </source>
</reference>
<keyword evidence="9" id="KW-1185">Reference proteome</keyword>
<dbReference type="InterPro" id="IPR014746">
    <property type="entry name" value="Gln_synth/guanido_kin_cat_dom"/>
</dbReference>
<protein>
    <recommendedName>
        <fullName evidence="7">GS catalytic domain-containing protein</fullName>
    </recommendedName>
</protein>